<dbReference type="PROSITE" id="PS00622">
    <property type="entry name" value="HTH_LUXR_1"/>
    <property type="match status" value="1"/>
</dbReference>
<evidence type="ECO:0000256" key="1">
    <source>
        <dbReference type="ARBA" id="ARBA00023125"/>
    </source>
</evidence>
<dbReference type="GO" id="GO:0003677">
    <property type="term" value="F:DNA binding"/>
    <property type="evidence" value="ECO:0007669"/>
    <property type="project" value="UniProtKB-KW"/>
</dbReference>
<dbReference type="RefSeq" id="WP_232323042.1">
    <property type="nucleotide sequence ID" value="NZ_BDDI01000015.1"/>
</dbReference>
<sequence>MAALLEHEPDLDLVAVAPTVNQLLQSGIELDLVVLDLRLSDGSSPRANVVTLHDHGLNVLVLTSGDDRYLIRSAAKGGVLGVVLKSEPPAVALDAIREAAAGRPVVTIDWAAAIDSDPELHEVQLTDRQREVLALYASGEKAASVARRTNLSVETVNDYLGRIRRKYAEVGRPAPTKMDLYKRALEDGWLPLPRKRRTRSHDGG</sequence>
<evidence type="ECO:0000313" key="4">
    <source>
        <dbReference type="EMBL" id="MBB3036586.1"/>
    </source>
</evidence>
<dbReference type="InterPro" id="IPR036388">
    <property type="entry name" value="WH-like_DNA-bd_sf"/>
</dbReference>
<dbReference type="Proteomes" id="UP000567922">
    <property type="component" value="Unassembled WGS sequence"/>
</dbReference>
<dbReference type="SUPFAM" id="SSF46894">
    <property type="entry name" value="C-terminal effector domain of the bipartite response regulators"/>
    <property type="match status" value="1"/>
</dbReference>
<feature type="modified residue" description="4-aspartylphosphate" evidence="2">
    <location>
        <position position="36"/>
    </location>
</feature>
<evidence type="ECO:0000256" key="2">
    <source>
        <dbReference type="PROSITE-ProRule" id="PRU00169"/>
    </source>
</evidence>
<organism evidence="4 5">
    <name type="scientific">Hoyosella altamirensis</name>
    <dbReference type="NCBI Taxonomy" id="616997"/>
    <lineage>
        <taxon>Bacteria</taxon>
        <taxon>Bacillati</taxon>
        <taxon>Actinomycetota</taxon>
        <taxon>Actinomycetes</taxon>
        <taxon>Mycobacteriales</taxon>
        <taxon>Hoyosellaceae</taxon>
        <taxon>Hoyosella</taxon>
    </lineage>
</organism>
<dbReference type="InterPro" id="IPR016032">
    <property type="entry name" value="Sig_transdc_resp-reg_C-effctor"/>
</dbReference>
<feature type="domain" description="Response regulatory" evidence="3">
    <location>
        <begin position="1"/>
        <end position="100"/>
    </location>
</feature>
<dbReference type="InterPro" id="IPR039420">
    <property type="entry name" value="WalR-like"/>
</dbReference>
<keyword evidence="5" id="KW-1185">Reference proteome</keyword>
<keyword evidence="1 4" id="KW-0238">DNA-binding</keyword>
<proteinExistence type="predicted"/>
<dbReference type="Pfam" id="PF00196">
    <property type="entry name" value="GerE"/>
    <property type="match status" value="1"/>
</dbReference>
<reference evidence="4 5" key="1">
    <citation type="submission" date="2020-08" db="EMBL/GenBank/DDBJ databases">
        <title>Sequencing the genomes of 1000 actinobacteria strains.</title>
        <authorList>
            <person name="Klenk H.-P."/>
        </authorList>
    </citation>
    <scope>NUCLEOTIDE SEQUENCE [LARGE SCALE GENOMIC DNA]</scope>
    <source>
        <strain evidence="4 5">DSM 45258</strain>
    </source>
</reference>
<dbReference type="PRINTS" id="PR00038">
    <property type="entry name" value="HTHLUXR"/>
</dbReference>
<evidence type="ECO:0000259" key="3">
    <source>
        <dbReference type="PROSITE" id="PS50110"/>
    </source>
</evidence>
<dbReference type="Gene3D" id="1.10.10.10">
    <property type="entry name" value="Winged helix-like DNA-binding domain superfamily/Winged helix DNA-binding domain"/>
    <property type="match status" value="1"/>
</dbReference>
<dbReference type="GO" id="GO:0000160">
    <property type="term" value="P:phosphorelay signal transduction system"/>
    <property type="evidence" value="ECO:0007669"/>
    <property type="project" value="InterPro"/>
</dbReference>
<dbReference type="GO" id="GO:0006355">
    <property type="term" value="P:regulation of DNA-templated transcription"/>
    <property type="evidence" value="ECO:0007669"/>
    <property type="project" value="InterPro"/>
</dbReference>
<accession>A0A839RKE0</accession>
<protein>
    <submittedName>
        <fullName evidence="4">DNA-binding NarL/FixJ family response regulator</fullName>
    </submittedName>
</protein>
<dbReference type="AlphaFoldDB" id="A0A839RKE0"/>
<keyword evidence="2" id="KW-0597">Phosphoprotein</keyword>
<comment type="caution">
    <text evidence="4">The sequence shown here is derived from an EMBL/GenBank/DDBJ whole genome shotgun (WGS) entry which is preliminary data.</text>
</comment>
<dbReference type="InterPro" id="IPR011006">
    <property type="entry name" value="CheY-like_superfamily"/>
</dbReference>
<evidence type="ECO:0000313" key="5">
    <source>
        <dbReference type="Proteomes" id="UP000567922"/>
    </source>
</evidence>
<name>A0A839RKE0_9ACTN</name>
<dbReference type="Gene3D" id="3.40.50.2300">
    <property type="match status" value="1"/>
</dbReference>
<dbReference type="InterPro" id="IPR001789">
    <property type="entry name" value="Sig_transdc_resp-reg_receiver"/>
</dbReference>
<dbReference type="InterPro" id="IPR000792">
    <property type="entry name" value="Tscrpt_reg_LuxR_C"/>
</dbReference>
<dbReference type="CDD" id="cd06170">
    <property type="entry name" value="LuxR_C_like"/>
    <property type="match status" value="1"/>
</dbReference>
<gene>
    <name evidence="4" type="ORF">FHU29_001020</name>
</gene>
<dbReference type="PANTHER" id="PTHR43214">
    <property type="entry name" value="TWO-COMPONENT RESPONSE REGULATOR"/>
    <property type="match status" value="1"/>
</dbReference>
<dbReference type="SMART" id="SM00421">
    <property type="entry name" value="HTH_LUXR"/>
    <property type="match status" value="1"/>
</dbReference>
<dbReference type="EMBL" id="JACHWS010000001">
    <property type="protein sequence ID" value="MBB3036586.1"/>
    <property type="molecule type" value="Genomic_DNA"/>
</dbReference>
<dbReference type="PROSITE" id="PS50110">
    <property type="entry name" value="RESPONSE_REGULATORY"/>
    <property type="match status" value="1"/>
</dbReference>
<dbReference type="SUPFAM" id="SSF52172">
    <property type="entry name" value="CheY-like"/>
    <property type="match status" value="1"/>
</dbReference>